<comment type="caution">
    <text evidence="11">The sequence shown here is derived from an EMBL/GenBank/DDBJ whole genome shotgun (WGS) entry which is preliminary data.</text>
</comment>
<dbReference type="InterPro" id="IPR050660">
    <property type="entry name" value="NEK_Ser/Thr_kinase"/>
</dbReference>
<dbReference type="SMART" id="SM00220">
    <property type="entry name" value="S_TKc"/>
    <property type="match status" value="1"/>
</dbReference>
<keyword evidence="12" id="KW-1185">Reference proteome</keyword>
<keyword evidence="4" id="KW-0547">Nucleotide-binding</keyword>
<dbReference type="InterPro" id="IPR000719">
    <property type="entry name" value="Prot_kinase_dom"/>
</dbReference>
<dbReference type="PROSITE" id="PS00108">
    <property type="entry name" value="PROTEIN_KINASE_ST"/>
    <property type="match status" value="1"/>
</dbReference>
<accession>A0AAV9VYN4</accession>
<dbReference type="PANTHER" id="PTHR43671:SF98">
    <property type="entry name" value="SERINE_THREONINE-PROTEIN KINASE NEK11"/>
    <property type="match status" value="1"/>
</dbReference>
<keyword evidence="6" id="KW-0067">ATP-binding</keyword>
<dbReference type="Proteomes" id="UP001370758">
    <property type="component" value="Unassembled WGS sequence"/>
</dbReference>
<evidence type="ECO:0000256" key="8">
    <source>
        <dbReference type="ARBA" id="ARBA00048679"/>
    </source>
</evidence>
<dbReference type="SUPFAM" id="SSF56112">
    <property type="entry name" value="Protein kinase-like (PK-like)"/>
    <property type="match status" value="1"/>
</dbReference>
<proteinExistence type="predicted"/>
<evidence type="ECO:0000256" key="6">
    <source>
        <dbReference type="ARBA" id="ARBA00022840"/>
    </source>
</evidence>
<dbReference type="EMBL" id="JAVHJL010000008">
    <property type="protein sequence ID" value="KAK6498467.1"/>
    <property type="molecule type" value="Genomic_DNA"/>
</dbReference>
<feature type="domain" description="Protein kinase" evidence="10">
    <location>
        <begin position="133"/>
        <end position="494"/>
    </location>
</feature>
<dbReference type="GO" id="GO:0004674">
    <property type="term" value="F:protein serine/threonine kinase activity"/>
    <property type="evidence" value="ECO:0007669"/>
    <property type="project" value="UniProtKB-KW"/>
</dbReference>
<protein>
    <recommendedName>
        <fullName evidence="1">non-specific serine/threonine protein kinase</fullName>
        <ecNumber evidence="1">2.7.11.1</ecNumber>
    </recommendedName>
</protein>
<evidence type="ECO:0000259" key="10">
    <source>
        <dbReference type="PROSITE" id="PS50011"/>
    </source>
</evidence>
<dbReference type="PROSITE" id="PS50011">
    <property type="entry name" value="PROTEIN_KINASE_DOM"/>
    <property type="match status" value="1"/>
</dbReference>
<dbReference type="GO" id="GO:0005524">
    <property type="term" value="F:ATP binding"/>
    <property type="evidence" value="ECO:0007669"/>
    <property type="project" value="UniProtKB-KW"/>
</dbReference>
<gene>
    <name evidence="11" type="primary">KIN3_2</name>
    <name evidence="11" type="ORF">TWF481_011058</name>
</gene>
<evidence type="ECO:0000256" key="2">
    <source>
        <dbReference type="ARBA" id="ARBA00022527"/>
    </source>
</evidence>
<reference evidence="11 12" key="1">
    <citation type="submission" date="2023-08" db="EMBL/GenBank/DDBJ databases">
        <authorList>
            <person name="Palmer J.M."/>
        </authorList>
    </citation>
    <scope>NUCLEOTIDE SEQUENCE [LARGE SCALE GENOMIC DNA]</scope>
    <source>
        <strain evidence="11 12">TWF481</strain>
    </source>
</reference>
<organism evidence="11 12">
    <name type="scientific">Arthrobotrys musiformis</name>
    <dbReference type="NCBI Taxonomy" id="47236"/>
    <lineage>
        <taxon>Eukaryota</taxon>
        <taxon>Fungi</taxon>
        <taxon>Dikarya</taxon>
        <taxon>Ascomycota</taxon>
        <taxon>Pezizomycotina</taxon>
        <taxon>Orbiliomycetes</taxon>
        <taxon>Orbiliales</taxon>
        <taxon>Orbiliaceae</taxon>
        <taxon>Arthrobotrys</taxon>
    </lineage>
</organism>
<comment type="catalytic activity">
    <reaction evidence="7">
        <text>L-threonyl-[protein] + ATP = O-phospho-L-threonyl-[protein] + ADP + H(+)</text>
        <dbReference type="Rhea" id="RHEA:46608"/>
        <dbReference type="Rhea" id="RHEA-COMP:11060"/>
        <dbReference type="Rhea" id="RHEA-COMP:11605"/>
        <dbReference type="ChEBI" id="CHEBI:15378"/>
        <dbReference type="ChEBI" id="CHEBI:30013"/>
        <dbReference type="ChEBI" id="CHEBI:30616"/>
        <dbReference type="ChEBI" id="CHEBI:61977"/>
        <dbReference type="ChEBI" id="CHEBI:456216"/>
        <dbReference type="EC" id="2.7.11.1"/>
    </reaction>
</comment>
<feature type="compositionally biased region" description="Pro residues" evidence="9">
    <location>
        <begin position="46"/>
        <end position="71"/>
    </location>
</feature>
<evidence type="ECO:0000256" key="3">
    <source>
        <dbReference type="ARBA" id="ARBA00022679"/>
    </source>
</evidence>
<dbReference type="AlphaFoldDB" id="A0AAV9VYN4"/>
<name>A0AAV9VYN4_9PEZI</name>
<comment type="catalytic activity">
    <reaction evidence="8">
        <text>L-seryl-[protein] + ATP = O-phospho-L-seryl-[protein] + ADP + H(+)</text>
        <dbReference type="Rhea" id="RHEA:17989"/>
        <dbReference type="Rhea" id="RHEA-COMP:9863"/>
        <dbReference type="Rhea" id="RHEA-COMP:11604"/>
        <dbReference type="ChEBI" id="CHEBI:15378"/>
        <dbReference type="ChEBI" id="CHEBI:29999"/>
        <dbReference type="ChEBI" id="CHEBI:30616"/>
        <dbReference type="ChEBI" id="CHEBI:83421"/>
        <dbReference type="ChEBI" id="CHEBI:456216"/>
        <dbReference type="EC" id="2.7.11.1"/>
    </reaction>
</comment>
<evidence type="ECO:0000256" key="4">
    <source>
        <dbReference type="ARBA" id="ARBA00022741"/>
    </source>
</evidence>
<dbReference type="EC" id="2.7.11.1" evidence="1"/>
<dbReference type="InterPro" id="IPR008271">
    <property type="entry name" value="Ser/Thr_kinase_AS"/>
</dbReference>
<keyword evidence="2 11" id="KW-0723">Serine/threonine-protein kinase</keyword>
<evidence type="ECO:0000313" key="12">
    <source>
        <dbReference type="Proteomes" id="UP001370758"/>
    </source>
</evidence>
<evidence type="ECO:0000256" key="5">
    <source>
        <dbReference type="ARBA" id="ARBA00022777"/>
    </source>
</evidence>
<keyword evidence="3" id="KW-0808">Transferase</keyword>
<evidence type="ECO:0000256" key="1">
    <source>
        <dbReference type="ARBA" id="ARBA00012513"/>
    </source>
</evidence>
<dbReference type="PANTHER" id="PTHR43671">
    <property type="entry name" value="SERINE/THREONINE-PROTEIN KINASE NEK"/>
    <property type="match status" value="1"/>
</dbReference>
<sequence length="549" mass="62217">MDITRKVPAGNEAPVRLQEIPPEPINSVVGYAPFSWEPTDESKEGSPPPPPIPPKNPDRPQPPPPIPPKNPNRPRVTPSAGDYSEIPMSSSPPMAMTEAYLLNQPGIIETPTPATGSGYNVIYSLPGSYEKDFKVKKKIGFGGFGETALLRVIAAEDGGIAHGFRLPEGTILVAKKIMSNPMKEQTIYSREWDILDTLRGHRNILYAICTQRPRPANPYGHIFMEYCDLGDLLDLTDAYRANFRERMRQYGFSRSTIPDDIAFLERIPEGIAYEIMTSIARGFAWMHCGAWDWPLESAIDPKWTPIMHNDIKPDNIFLVSRQPGDLCPYPIIKIGDLGAASKLGEVAFVGNRSTASPERLKGCLRVPSTPEDDIFSLGSMMFQLANDLYPYAFKRAKSVHLILHDSDHRFEEISCPKDCRNPEREHFRAPRWTSRGSENLSGCETFTSIDTPVKTELKYPPPYARWWHNLVDHCIELERQDRPHIIDVLEKLYLRRRGRREDNIGNPLILWDPSWLSEEEQKSLKARENQLDDIWADASADLTTIYVER</sequence>
<feature type="region of interest" description="Disordered" evidence="9">
    <location>
        <begin position="1"/>
        <end position="90"/>
    </location>
</feature>
<dbReference type="InterPro" id="IPR011009">
    <property type="entry name" value="Kinase-like_dom_sf"/>
</dbReference>
<keyword evidence="5 11" id="KW-0418">Kinase</keyword>
<dbReference type="Gene3D" id="1.10.510.10">
    <property type="entry name" value="Transferase(Phosphotransferase) domain 1"/>
    <property type="match status" value="1"/>
</dbReference>
<evidence type="ECO:0000256" key="7">
    <source>
        <dbReference type="ARBA" id="ARBA00047899"/>
    </source>
</evidence>
<evidence type="ECO:0000256" key="9">
    <source>
        <dbReference type="SAM" id="MobiDB-lite"/>
    </source>
</evidence>
<evidence type="ECO:0000313" key="11">
    <source>
        <dbReference type="EMBL" id="KAK6498467.1"/>
    </source>
</evidence>
<dbReference type="Pfam" id="PF00069">
    <property type="entry name" value="Pkinase"/>
    <property type="match status" value="1"/>
</dbReference>